<dbReference type="Proteomes" id="UP000789759">
    <property type="component" value="Unassembled WGS sequence"/>
</dbReference>
<comment type="caution">
    <text evidence="1">The sequence shown here is derived from an EMBL/GenBank/DDBJ whole genome shotgun (WGS) entry which is preliminary data.</text>
</comment>
<proteinExistence type="predicted"/>
<protein>
    <submittedName>
        <fullName evidence="1">1722_t:CDS:1</fullName>
    </submittedName>
</protein>
<dbReference type="AlphaFoldDB" id="A0A9N9KBA3"/>
<feature type="non-terminal residue" evidence="1">
    <location>
        <position position="1"/>
    </location>
</feature>
<evidence type="ECO:0000313" key="2">
    <source>
        <dbReference type="Proteomes" id="UP000789759"/>
    </source>
</evidence>
<dbReference type="EMBL" id="CAJVQA010048849">
    <property type="protein sequence ID" value="CAG8820149.1"/>
    <property type="molecule type" value="Genomic_DNA"/>
</dbReference>
<accession>A0A9N9KBA3</accession>
<reference evidence="1" key="1">
    <citation type="submission" date="2021-06" db="EMBL/GenBank/DDBJ databases">
        <authorList>
            <person name="Kallberg Y."/>
            <person name="Tangrot J."/>
            <person name="Rosling A."/>
        </authorList>
    </citation>
    <scope>NUCLEOTIDE SEQUENCE</scope>
    <source>
        <strain evidence="1">FL966</strain>
    </source>
</reference>
<gene>
    <name evidence="1" type="ORF">CPELLU_LOCUS19615</name>
</gene>
<sequence>DTFNNILPIRLHNNNPNRLITPIQSNQNILFNQFDQLTSICKALGSKKSNKKFLQDRIYYGKSYRLLQTILILAIETKTNEE</sequence>
<name>A0A9N9KBA3_9GLOM</name>
<keyword evidence="2" id="KW-1185">Reference proteome</keyword>
<organism evidence="1 2">
    <name type="scientific">Cetraspora pellucida</name>
    <dbReference type="NCBI Taxonomy" id="1433469"/>
    <lineage>
        <taxon>Eukaryota</taxon>
        <taxon>Fungi</taxon>
        <taxon>Fungi incertae sedis</taxon>
        <taxon>Mucoromycota</taxon>
        <taxon>Glomeromycotina</taxon>
        <taxon>Glomeromycetes</taxon>
        <taxon>Diversisporales</taxon>
        <taxon>Gigasporaceae</taxon>
        <taxon>Cetraspora</taxon>
    </lineage>
</organism>
<evidence type="ECO:0000313" key="1">
    <source>
        <dbReference type="EMBL" id="CAG8820149.1"/>
    </source>
</evidence>
<feature type="non-terminal residue" evidence="1">
    <location>
        <position position="82"/>
    </location>
</feature>
<dbReference type="OrthoDB" id="2313494at2759"/>